<comment type="caution">
    <text evidence="3">The sequence shown here is derived from an EMBL/GenBank/DDBJ whole genome shotgun (WGS) entry which is preliminary data.</text>
</comment>
<evidence type="ECO:0000256" key="2">
    <source>
        <dbReference type="SAM" id="SignalP"/>
    </source>
</evidence>
<dbReference type="AlphaFoldDB" id="A0A8X8I956"/>
<sequence>MKRMLLLGLIGSSLLAGCSTMYKSGQTPDDVYYSPGREGLTAGQQKQQDNEARYEDYISSQDDQYLRMKVANRNRWSALDDFDYWYDSRYDFGQSYYGYGGYNTWNNLYGWNPYSYSMFPAWNYGLSYGLGYGMWRPGWGLGWNCPAYTVIGYANPKVFYGSNTSVNFNSGTNIAAFRNRTYNNTNSGYRDNKSGQWINVDNNQNRFGNLMRRVFSPAPNNSSNASSWDRPVRTFSNTNTYSSGNNNSSSSSSSSSSAGGNSGGYKSTGSSAGGGRSRGN</sequence>
<feature type="signal peptide" evidence="2">
    <location>
        <begin position="1"/>
        <end position="16"/>
    </location>
</feature>
<evidence type="ECO:0000313" key="3">
    <source>
        <dbReference type="EMBL" id="SDW19676.1"/>
    </source>
</evidence>
<feature type="region of interest" description="Disordered" evidence="1">
    <location>
        <begin position="238"/>
        <end position="280"/>
    </location>
</feature>
<keyword evidence="4" id="KW-1185">Reference proteome</keyword>
<evidence type="ECO:0000256" key="1">
    <source>
        <dbReference type="SAM" id="MobiDB-lite"/>
    </source>
</evidence>
<dbReference type="EMBL" id="FNNO01000001">
    <property type="protein sequence ID" value="SDW19676.1"/>
    <property type="molecule type" value="Genomic_DNA"/>
</dbReference>
<keyword evidence="2" id="KW-0732">Signal</keyword>
<dbReference type="PROSITE" id="PS51257">
    <property type="entry name" value="PROKAR_LIPOPROTEIN"/>
    <property type="match status" value="1"/>
</dbReference>
<evidence type="ECO:0008006" key="5">
    <source>
        <dbReference type="Google" id="ProtNLM"/>
    </source>
</evidence>
<gene>
    <name evidence="3" type="ORF">SAMN05444410_101486</name>
</gene>
<dbReference type="Proteomes" id="UP000198711">
    <property type="component" value="Unassembled WGS sequence"/>
</dbReference>
<feature type="chain" id="PRO_5036449012" description="Vitellogenin II" evidence="2">
    <location>
        <begin position="17"/>
        <end position="280"/>
    </location>
</feature>
<dbReference type="RefSeq" id="WP_139173815.1">
    <property type="nucleotide sequence ID" value="NZ_FNNO01000001.1"/>
</dbReference>
<feature type="compositionally biased region" description="Low complexity" evidence="1">
    <location>
        <begin position="238"/>
        <end position="270"/>
    </location>
</feature>
<protein>
    <recommendedName>
        <fullName evidence="5">Vitellogenin II</fullName>
    </recommendedName>
</protein>
<name>A0A8X8I956_9BACT</name>
<reference evidence="3 4" key="1">
    <citation type="submission" date="2016-10" db="EMBL/GenBank/DDBJ databases">
        <authorList>
            <person name="Varghese N."/>
            <person name="Submissions S."/>
        </authorList>
    </citation>
    <scope>NUCLEOTIDE SEQUENCE [LARGE SCALE GENOMIC DNA]</scope>
    <source>
        <strain evidence="3 4">DSM 25353</strain>
    </source>
</reference>
<proteinExistence type="predicted"/>
<feature type="compositionally biased region" description="Gly residues" evidence="1">
    <location>
        <begin position="271"/>
        <end position="280"/>
    </location>
</feature>
<evidence type="ECO:0000313" key="4">
    <source>
        <dbReference type="Proteomes" id="UP000198711"/>
    </source>
</evidence>
<accession>A0A8X8I956</accession>
<organism evidence="3 4">
    <name type="scientific">Hydrobacter penzbergensis</name>
    <dbReference type="NCBI Taxonomy" id="1235997"/>
    <lineage>
        <taxon>Bacteria</taxon>
        <taxon>Pseudomonadati</taxon>
        <taxon>Bacteroidota</taxon>
        <taxon>Chitinophagia</taxon>
        <taxon>Chitinophagales</taxon>
        <taxon>Chitinophagaceae</taxon>
        <taxon>Hydrobacter</taxon>
    </lineage>
</organism>